<dbReference type="EMBL" id="PKPP01004880">
    <property type="protein sequence ID" value="PWA62394.1"/>
    <property type="molecule type" value="Genomic_DNA"/>
</dbReference>
<dbReference type="InterPro" id="IPR003819">
    <property type="entry name" value="TauD/TfdA-like"/>
</dbReference>
<dbReference type="Proteomes" id="UP000245207">
    <property type="component" value="Unassembled WGS sequence"/>
</dbReference>
<dbReference type="PANTHER" id="PTHR10696">
    <property type="entry name" value="GAMMA-BUTYROBETAINE HYDROXYLASE-RELATED"/>
    <property type="match status" value="1"/>
</dbReference>
<evidence type="ECO:0000256" key="1">
    <source>
        <dbReference type="ARBA" id="ARBA00023002"/>
    </source>
</evidence>
<name>A0A2U1MMF2_ARTAN</name>
<dbReference type="Pfam" id="PF02668">
    <property type="entry name" value="TauD"/>
    <property type="match status" value="1"/>
</dbReference>
<dbReference type="OrthoDB" id="408743at2759"/>
<gene>
    <name evidence="3" type="ORF">CTI12_AA364070</name>
</gene>
<dbReference type="SUPFAM" id="SSF51197">
    <property type="entry name" value="Clavaminate synthase-like"/>
    <property type="match status" value="1"/>
</dbReference>
<dbReference type="STRING" id="35608.A0A2U1MMF2"/>
<keyword evidence="4" id="KW-1185">Reference proteome</keyword>
<evidence type="ECO:0000313" key="4">
    <source>
        <dbReference type="Proteomes" id="UP000245207"/>
    </source>
</evidence>
<protein>
    <submittedName>
        <fullName evidence="3">TauD/TfdA-like domain-containing protein</fullName>
    </submittedName>
</protein>
<keyword evidence="1" id="KW-0560">Oxidoreductase</keyword>
<feature type="domain" description="TauD/TfdA-like" evidence="2">
    <location>
        <begin position="82"/>
        <end position="364"/>
    </location>
</feature>
<dbReference type="AlphaFoldDB" id="A0A2U1MMF2"/>
<proteinExistence type="predicted"/>
<dbReference type="GO" id="GO:0016491">
    <property type="term" value="F:oxidoreductase activity"/>
    <property type="evidence" value="ECO:0007669"/>
    <property type="project" value="UniProtKB-KW"/>
</dbReference>
<comment type="caution">
    <text evidence="3">The sequence shown here is derived from an EMBL/GenBank/DDBJ whole genome shotgun (WGS) entry which is preliminary data.</text>
</comment>
<dbReference type="FunFam" id="3.60.130.10:FF:000006">
    <property type="entry name" value="Clavaminate synthase-like protein At3g21360"/>
    <property type="match status" value="1"/>
</dbReference>
<dbReference type="InterPro" id="IPR050411">
    <property type="entry name" value="AlphaKG_dependent_hydroxylases"/>
</dbReference>
<evidence type="ECO:0000313" key="3">
    <source>
        <dbReference type="EMBL" id="PWA62394.1"/>
    </source>
</evidence>
<organism evidence="3 4">
    <name type="scientific">Artemisia annua</name>
    <name type="common">Sweet wormwood</name>
    <dbReference type="NCBI Taxonomy" id="35608"/>
    <lineage>
        <taxon>Eukaryota</taxon>
        <taxon>Viridiplantae</taxon>
        <taxon>Streptophyta</taxon>
        <taxon>Embryophyta</taxon>
        <taxon>Tracheophyta</taxon>
        <taxon>Spermatophyta</taxon>
        <taxon>Magnoliopsida</taxon>
        <taxon>eudicotyledons</taxon>
        <taxon>Gunneridae</taxon>
        <taxon>Pentapetalae</taxon>
        <taxon>asterids</taxon>
        <taxon>campanulids</taxon>
        <taxon>Asterales</taxon>
        <taxon>Asteraceae</taxon>
        <taxon>Asteroideae</taxon>
        <taxon>Anthemideae</taxon>
        <taxon>Artemisiinae</taxon>
        <taxon>Artemisia</taxon>
    </lineage>
</organism>
<sequence length="369" mass="41017">MGAGQLFQEVELPEQKSYDGVRFPAVLSPTAETSFSVFEEAQHNVVLIQMFQEVELPEQKSYDGVHFPAVLSPTTETSFSVFEEAVRAEMPWLKSLLKERGAILFRDCPVVSPSDFNDMVEAFGYPEAPYIGGRASRTQVVGRVYTANETPPEKLIPFHHEMAYVPDFPSKIVFFCEVAPGSGGQTPIVLSHIIYDKMKKLHPEFVAKLEEHGVTYIILTGDEDQPLSSTGRGWKSAYNTDDKKVAEERAAALGTRLEWMGNAAKVIAGPMPAIRVFDQESQRKMWFNNLTGPVHGARKIHDKGAFAELGNGEAVPDDAMEDCMRILNEECVIIPWKAGDVMLVDNLAVLHARQPLLKPPRRVLAAICK</sequence>
<dbReference type="InterPro" id="IPR042098">
    <property type="entry name" value="TauD-like_sf"/>
</dbReference>
<accession>A0A2U1MMF2</accession>
<evidence type="ECO:0000259" key="2">
    <source>
        <dbReference type="Pfam" id="PF02668"/>
    </source>
</evidence>
<reference evidence="3 4" key="1">
    <citation type="journal article" date="2018" name="Mol. Plant">
        <title>The genome of Artemisia annua provides insight into the evolution of Asteraceae family and artemisinin biosynthesis.</title>
        <authorList>
            <person name="Shen Q."/>
            <person name="Zhang L."/>
            <person name="Liao Z."/>
            <person name="Wang S."/>
            <person name="Yan T."/>
            <person name="Shi P."/>
            <person name="Liu M."/>
            <person name="Fu X."/>
            <person name="Pan Q."/>
            <person name="Wang Y."/>
            <person name="Lv Z."/>
            <person name="Lu X."/>
            <person name="Zhang F."/>
            <person name="Jiang W."/>
            <person name="Ma Y."/>
            <person name="Chen M."/>
            <person name="Hao X."/>
            <person name="Li L."/>
            <person name="Tang Y."/>
            <person name="Lv G."/>
            <person name="Zhou Y."/>
            <person name="Sun X."/>
            <person name="Brodelius P.E."/>
            <person name="Rose J.K.C."/>
            <person name="Tang K."/>
        </authorList>
    </citation>
    <scope>NUCLEOTIDE SEQUENCE [LARGE SCALE GENOMIC DNA]</scope>
    <source>
        <strain evidence="4">cv. Huhao1</strain>
        <tissue evidence="3">Leaf</tissue>
    </source>
</reference>
<dbReference type="PANTHER" id="PTHR10696:SF43">
    <property type="entry name" value="TAUD_TFDA-LIKE DOMAIN-CONTAINING PROTEIN-RELATED"/>
    <property type="match status" value="1"/>
</dbReference>
<dbReference type="Gene3D" id="3.60.130.10">
    <property type="entry name" value="Clavaminate synthase-like"/>
    <property type="match status" value="1"/>
</dbReference>